<dbReference type="Gene3D" id="3.40.50.10490">
    <property type="entry name" value="Glucose-6-phosphate isomerase like protein, domain 1"/>
    <property type="match status" value="2"/>
</dbReference>
<feature type="domain" description="SIS" evidence="4">
    <location>
        <begin position="34"/>
        <end position="169"/>
    </location>
</feature>
<dbReference type="EC" id="2.6.1.16" evidence="2"/>
<organism evidence="5 6">
    <name type="scientific">Streptomyces roseus</name>
    <dbReference type="NCBI Taxonomy" id="66430"/>
    <lineage>
        <taxon>Bacteria</taxon>
        <taxon>Bacillati</taxon>
        <taxon>Actinomycetota</taxon>
        <taxon>Actinomycetes</taxon>
        <taxon>Kitasatosporales</taxon>
        <taxon>Streptomycetaceae</taxon>
        <taxon>Streptomyces</taxon>
    </lineage>
</organism>
<dbReference type="RefSeq" id="WP_048477291.1">
    <property type="nucleotide sequence ID" value="NZ_JBIRUD010000001.1"/>
</dbReference>
<keyword evidence="6" id="KW-1185">Reference proteome</keyword>
<dbReference type="GO" id="GO:0006487">
    <property type="term" value="P:protein N-linked glycosylation"/>
    <property type="evidence" value="ECO:0007669"/>
    <property type="project" value="TreeGrafter"/>
</dbReference>
<accession>A0A0J6XKZ9</accession>
<evidence type="ECO:0000256" key="3">
    <source>
        <dbReference type="ARBA" id="ARBA00016090"/>
    </source>
</evidence>
<evidence type="ECO:0000313" key="6">
    <source>
        <dbReference type="Proteomes" id="UP000035932"/>
    </source>
</evidence>
<evidence type="ECO:0000259" key="4">
    <source>
        <dbReference type="PROSITE" id="PS51464"/>
    </source>
</evidence>
<dbReference type="GO" id="GO:0016853">
    <property type="term" value="F:isomerase activity"/>
    <property type="evidence" value="ECO:0007669"/>
    <property type="project" value="UniProtKB-KW"/>
</dbReference>
<proteinExistence type="predicted"/>
<dbReference type="GO" id="GO:0004360">
    <property type="term" value="F:glutamine-fructose-6-phosphate transaminase (isomerizing) activity"/>
    <property type="evidence" value="ECO:0007669"/>
    <property type="project" value="UniProtKB-EC"/>
</dbReference>
<evidence type="ECO:0000313" key="5">
    <source>
        <dbReference type="EMBL" id="KMO96775.1"/>
    </source>
</evidence>
<comment type="catalytic activity">
    <reaction evidence="1">
        <text>D-fructose 6-phosphate + L-glutamine = D-glucosamine 6-phosphate + L-glutamate</text>
        <dbReference type="Rhea" id="RHEA:13237"/>
        <dbReference type="ChEBI" id="CHEBI:29985"/>
        <dbReference type="ChEBI" id="CHEBI:58359"/>
        <dbReference type="ChEBI" id="CHEBI:58725"/>
        <dbReference type="ChEBI" id="CHEBI:61527"/>
        <dbReference type="EC" id="2.6.1.16"/>
    </reaction>
</comment>
<dbReference type="SUPFAM" id="SSF53697">
    <property type="entry name" value="SIS domain"/>
    <property type="match status" value="1"/>
</dbReference>
<reference evidence="5 6" key="1">
    <citation type="submission" date="2015-06" db="EMBL/GenBank/DDBJ databases">
        <title>Recapitulation of the evolution of biosynthetic gene clusters reveals hidden chemical diversity on bacterial genomes.</title>
        <authorList>
            <person name="Cruz-Morales P."/>
            <person name="Martinez-Guerrero C."/>
            <person name="Morales-Escalante M.A."/>
            <person name="Yanez-Guerra L.A."/>
            <person name="Kopp J.F."/>
            <person name="Feldmann J."/>
            <person name="Ramos-Aboites H.E."/>
            <person name="Barona-Gomez F."/>
        </authorList>
    </citation>
    <scope>NUCLEOTIDE SEQUENCE [LARGE SCALE GENOMIC DNA]</scope>
    <source>
        <strain evidence="5 6">ATCC 31245</strain>
    </source>
</reference>
<comment type="caution">
    <text evidence="5">The sequence shown here is derived from an EMBL/GenBank/DDBJ whole genome shotgun (WGS) entry which is preliminary data.</text>
</comment>
<gene>
    <name evidence="5" type="ORF">ACS04_16025</name>
</gene>
<dbReference type="STRING" id="66430.ACS04_16025"/>
<dbReference type="Pfam" id="PF01380">
    <property type="entry name" value="SIS"/>
    <property type="match status" value="1"/>
</dbReference>
<dbReference type="GO" id="GO:0097367">
    <property type="term" value="F:carbohydrate derivative binding"/>
    <property type="evidence" value="ECO:0007669"/>
    <property type="project" value="InterPro"/>
</dbReference>
<dbReference type="AlphaFoldDB" id="A0A0J6XKZ9"/>
<protein>
    <recommendedName>
        <fullName evidence="3">Glutamine--fructose-6-phosphate aminotransferase [isomerizing]</fullName>
        <ecNumber evidence="2">2.6.1.16</ecNumber>
    </recommendedName>
</protein>
<name>A0A0J6XKZ9_9ACTN</name>
<evidence type="ECO:0000256" key="2">
    <source>
        <dbReference type="ARBA" id="ARBA00012916"/>
    </source>
</evidence>
<dbReference type="PANTHER" id="PTHR10937:SF0">
    <property type="entry name" value="GLUTAMINE--FRUCTOSE-6-PHOSPHATE TRANSAMINASE (ISOMERIZING)"/>
    <property type="match status" value="1"/>
</dbReference>
<dbReference type="PATRIC" id="fig|66430.4.peg.5892"/>
<dbReference type="PROSITE" id="PS51464">
    <property type="entry name" value="SIS"/>
    <property type="match status" value="1"/>
</dbReference>
<dbReference type="GO" id="GO:0006047">
    <property type="term" value="P:UDP-N-acetylglucosamine metabolic process"/>
    <property type="evidence" value="ECO:0007669"/>
    <property type="project" value="TreeGrafter"/>
</dbReference>
<dbReference type="GO" id="GO:0006002">
    <property type="term" value="P:fructose 6-phosphate metabolic process"/>
    <property type="evidence" value="ECO:0007669"/>
    <property type="project" value="TreeGrafter"/>
</dbReference>
<dbReference type="InterPro" id="IPR001347">
    <property type="entry name" value="SIS_dom"/>
</dbReference>
<dbReference type="InterPro" id="IPR046348">
    <property type="entry name" value="SIS_dom_sf"/>
</dbReference>
<keyword evidence="5" id="KW-0413">Isomerase</keyword>
<evidence type="ECO:0000256" key="1">
    <source>
        <dbReference type="ARBA" id="ARBA00001031"/>
    </source>
</evidence>
<dbReference type="Proteomes" id="UP000035932">
    <property type="component" value="Unassembled WGS sequence"/>
</dbReference>
<dbReference type="EMBL" id="LFML01000061">
    <property type="protein sequence ID" value="KMO96775.1"/>
    <property type="molecule type" value="Genomic_DNA"/>
</dbReference>
<sequence length="359" mass="36816">MSASRTTFLQGQAGQGAALARIADRVRTRLASPDCAALRTARRPLFTGIGASYAALAVPVHQLRTAGVVTQRVLSSEIDTGTAGFDTDCLIAVSQGGRSRETVAALRSAAPGITRTALLGVVASPLGELADLTVDLGDEPDSHASTVGYTGAVVALDLIAGALAGRDRDPWADIAERTAAVHRQAAEVVTGLRERGARCAASDAVAAGASRASAEEGALLLREVARMAAAACATRNYLHGEMESAGNTLHLVLGAGREIELARSLAAAGHLTLLVTTAPARPSDSLFVIRLPEVPDAVRAVLEAVVLQELAAQLAAERGVPIESFVFAHDDTKLGGLDTARFQVAAYAPAGDAARAPSP</sequence>
<dbReference type="OrthoDB" id="3808774at2"/>
<dbReference type="PANTHER" id="PTHR10937">
    <property type="entry name" value="GLUCOSAMINE--FRUCTOSE-6-PHOSPHATE AMINOTRANSFERASE, ISOMERIZING"/>
    <property type="match status" value="1"/>
</dbReference>